<organism evidence="1 2">
    <name type="scientific">Iphiclides podalirius</name>
    <name type="common">scarce swallowtail</name>
    <dbReference type="NCBI Taxonomy" id="110791"/>
    <lineage>
        <taxon>Eukaryota</taxon>
        <taxon>Metazoa</taxon>
        <taxon>Ecdysozoa</taxon>
        <taxon>Arthropoda</taxon>
        <taxon>Hexapoda</taxon>
        <taxon>Insecta</taxon>
        <taxon>Pterygota</taxon>
        <taxon>Neoptera</taxon>
        <taxon>Endopterygota</taxon>
        <taxon>Lepidoptera</taxon>
        <taxon>Glossata</taxon>
        <taxon>Ditrysia</taxon>
        <taxon>Papilionoidea</taxon>
        <taxon>Papilionidae</taxon>
        <taxon>Papilioninae</taxon>
        <taxon>Iphiclides</taxon>
    </lineage>
</organism>
<protein>
    <submittedName>
        <fullName evidence="1">Uncharacterized protein</fullName>
    </submittedName>
</protein>
<sequence length="121" mass="13173">MYSGTGAMLLRGRLYALWYSGDLNAEAPLSEAATVKPITIAQRPMVQSAGKGFVEPQRRRLGEGDAKLARDMTSNHKKSLRIGACGAGPNFAGDRKTPIYHVCLDGCDNDGHFKIKLKLRP</sequence>
<gene>
    <name evidence="1" type="ORF">IPOD504_LOCUS1630</name>
</gene>
<dbReference type="EMBL" id="OW152823">
    <property type="protein sequence ID" value="CAH2039372.1"/>
    <property type="molecule type" value="Genomic_DNA"/>
</dbReference>
<evidence type="ECO:0000313" key="1">
    <source>
        <dbReference type="EMBL" id="CAH2039372.1"/>
    </source>
</evidence>
<keyword evidence="2" id="KW-1185">Reference proteome</keyword>
<accession>A0ABN8HPC8</accession>
<reference evidence="1" key="1">
    <citation type="submission" date="2022-03" db="EMBL/GenBank/DDBJ databases">
        <authorList>
            <person name="Martin H S."/>
        </authorList>
    </citation>
    <scope>NUCLEOTIDE SEQUENCE</scope>
</reference>
<name>A0ABN8HPC8_9NEOP</name>
<evidence type="ECO:0000313" key="2">
    <source>
        <dbReference type="Proteomes" id="UP000837857"/>
    </source>
</evidence>
<dbReference type="Proteomes" id="UP000837857">
    <property type="component" value="Chromosome 11"/>
</dbReference>
<feature type="non-terminal residue" evidence="1">
    <location>
        <position position="121"/>
    </location>
</feature>
<proteinExistence type="predicted"/>